<dbReference type="OrthoDB" id="9760225at2"/>
<name>A0A1H3WYQ3_9BACT</name>
<gene>
    <name evidence="2" type="ORF">SAMN05660420_00735</name>
</gene>
<evidence type="ECO:0000259" key="1">
    <source>
        <dbReference type="Pfam" id="PF04453"/>
    </source>
</evidence>
<dbReference type="EMBL" id="FNQN01000002">
    <property type="protein sequence ID" value="SDZ92080.1"/>
    <property type="molecule type" value="Genomic_DNA"/>
</dbReference>
<dbReference type="InterPro" id="IPR020889">
    <property type="entry name" value="LipoPS_assembly_LptD"/>
</dbReference>
<reference evidence="2 3" key="1">
    <citation type="submission" date="2016-10" db="EMBL/GenBank/DDBJ databases">
        <authorList>
            <person name="de Groot N.N."/>
        </authorList>
    </citation>
    <scope>NUCLEOTIDE SEQUENCE [LARGE SCALE GENOMIC DNA]</scope>
    <source>
        <strain evidence="2 3">DSM 7343</strain>
    </source>
</reference>
<sequence length="695" mass="79664">MAEKGLYKIMWLRSLLLIILISHASLVLAADWKQVGESDLPVQLEADQLSYNKDTGLYHASGDVKLIQGELDVRSQVLEWNQINGDLMAEGDVRLISPDEELSGSKVRYNLQQETGTIENGHFFLRDQNLHVYGQTIERRGELDYLVKKGTFTTCDGDVPAWKFGASHLDVTLGGYARARNTIFYLKNVPTLYFPYMIYPAKTDRESGLLIPGIGYSDKRGFQYSSAYYQVLGINQDATLYLDYLSEMGIGKGLEYRYIFGNNNAGEARVYHMNVDKVDGEEVDEERYAVEWQHDGTLPGGVRMVADVEYVNDDEYFEDFGTVAEEYNKESVESLFYLSKSWGKYSLLGQLKYTKDLEDDDDTTLQLLPRISFDVTRQRIANSAFYYALDTEYSNFWRQEGVTGERLMVKPLLAASFQPWDVIGVTPELSYRERLYWNISDDSDSDNEGIVEFSTRFSTRMQRIYDQPFGFSGKLKHSLEPEVVYSYIPEVDQDDLPYFDQYDDIDEENQVELALVQRFTTRTEGANGKTAYRQFLYLRLSQTYDLTSEASGQRFQDLRLQMTLLPSDWFSLSTDTTLDVDSGDWTDIAVTAKVQDKEENSLRIEYSYDSEDEIDYGLIDLSVAFLKPVYLIYQQRYDYATDEQLEQVVGIEYRQQCWSAQLSYRDNEGDRSVMLVFTMNGIGSVGNISGSLGGS</sequence>
<dbReference type="GO" id="GO:0009279">
    <property type="term" value="C:cell outer membrane"/>
    <property type="evidence" value="ECO:0007669"/>
    <property type="project" value="InterPro"/>
</dbReference>
<dbReference type="Pfam" id="PF04453">
    <property type="entry name" value="LptD"/>
    <property type="match status" value="1"/>
</dbReference>
<dbReference type="Proteomes" id="UP000199409">
    <property type="component" value="Unassembled WGS sequence"/>
</dbReference>
<feature type="domain" description="LptD C-terminal" evidence="1">
    <location>
        <begin position="286"/>
        <end position="615"/>
    </location>
</feature>
<dbReference type="STRING" id="37625.SAMN05660420_00735"/>
<accession>A0A1H3WYQ3</accession>
<protein>
    <submittedName>
        <fullName evidence="2">LPS-assembly protein</fullName>
    </submittedName>
</protein>
<evidence type="ECO:0000313" key="2">
    <source>
        <dbReference type="EMBL" id="SDZ92080.1"/>
    </source>
</evidence>
<dbReference type="AlphaFoldDB" id="A0A1H3WYQ3"/>
<dbReference type="Gene3D" id="2.60.450.10">
    <property type="entry name" value="Lipopolysaccharide (LPS) transport protein A like domain"/>
    <property type="match status" value="1"/>
</dbReference>
<keyword evidence="3" id="KW-1185">Reference proteome</keyword>
<dbReference type="GO" id="GO:0015920">
    <property type="term" value="P:lipopolysaccharide transport"/>
    <property type="evidence" value="ECO:0007669"/>
    <property type="project" value="InterPro"/>
</dbReference>
<dbReference type="InterPro" id="IPR007543">
    <property type="entry name" value="LptD_C"/>
</dbReference>
<proteinExistence type="inferred from homology"/>
<dbReference type="PANTHER" id="PTHR30189">
    <property type="entry name" value="LPS-ASSEMBLY PROTEIN"/>
    <property type="match status" value="1"/>
</dbReference>
<dbReference type="RefSeq" id="WP_092344848.1">
    <property type="nucleotide sequence ID" value="NZ_FNQN01000002.1"/>
</dbReference>
<dbReference type="GO" id="GO:0043165">
    <property type="term" value="P:Gram-negative-bacterium-type cell outer membrane assembly"/>
    <property type="evidence" value="ECO:0007669"/>
    <property type="project" value="InterPro"/>
</dbReference>
<dbReference type="GO" id="GO:1990351">
    <property type="term" value="C:transporter complex"/>
    <property type="evidence" value="ECO:0007669"/>
    <property type="project" value="TreeGrafter"/>
</dbReference>
<dbReference type="PANTHER" id="PTHR30189:SF1">
    <property type="entry name" value="LPS-ASSEMBLY PROTEIN LPTD"/>
    <property type="match status" value="1"/>
</dbReference>
<evidence type="ECO:0000313" key="3">
    <source>
        <dbReference type="Proteomes" id="UP000199409"/>
    </source>
</evidence>
<dbReference type="InterPro" id="IPR050218">
    <property type="entry name" value="LptD"/>
</dbReference>
<organism evidence="2 3">
    <name type="scientific">Desulfuromusa kysingii</name>
    <dbReference type="NCBI Taxonomy" id="37625"/>
    <lineage>
        <taxon>Bacteria</taxon>
        <taxon>Pseudomonadati</taxon>
        <taxon>Thermodesulfobacteriota</taxon>
        <taxon>Desulfuromonadia</taxon>
        <taxon>Desulfuromonadales</taxon>
        <taxon>Geopsychrobacteraceae</taxon>
        <taxon>Desulfuromusa</taxon>
    </lineage>
</organism>
<dbReference type="HAMAP" id="MF_01411">
    <property type="entry name" value="LPS_assembly_LptD"/>
    <property type="match status" value="1"/>
</dbReference>